<evidence type="ECO:0000256" key="2">
    <source>
        <dbReference type="ARBA" id="ARBA00022475"/>
    </source>
</evidence>
<dbReference type="InterPro" id="IPR000731">
    <property type="entry name" value="SSD"/>
</dbReference>
<keyword evidence="4 6" id="KW-1133">Transmembrane helix</keyword>
<gene>
    <name evidence="8" type="ORF">UFOPK2000_01049</name>
</gene>
<accession>A0A6J6JH38</accession>
<dbReference type="PANTHER" id="PTHR33406">
    <property type="entry name" value="MEMBRANE PROTEIN MJ1562-RELATED"/>
    <property type="match status" value="1"/>
</dbReference>
<comment type="subcellular location">
    <subcellularLocation>
        <location evidence="1">Cell membrane</location>
        <topology evidence="1">Multi-pass membrane protein</topology>
    </subcellularLocation>
</comment>
<keyword evidence="5 6" id="KW-0472">Membrane</keyword>
<evidence type="ECO:0000313" key="8">
    <source>
        <dbReference type="EMBL" id="CAB4636420.1"/>
    </source>
</evidence>
<proteinExistence type="predicted"/>
<dbReference type="InterPro" id="IPR004869">
    <property type="entry name" value="MMPL_dom"/>
</dbReference>
<dbReference type="PROSITE" id="PS50156">
    <property type="entry name" value="SSD"/>
    <property type="match status" value="1"/>
</dbReference>
<dbReference type="Pfam" id="PF03176">
    <property type="entry name" value="MMPL"/>
    <property type="match status" value="1"/>
</dbReference>
<dbReference type="InterPro" id="IPR050545">
    <property type="entry name" value="Mycobact_MmpL"/>
</dbReference>
<dbReference type="PANTHER" id="PTHR33406:SF13">
    <property type="entry name" value="MEMBRANE PROTEIN YDFJ"/>
    <property type="match status" value="1"/>
</dbReference>
<dbReference type="Gene3D" id="1.20.1640.10">
    <property type="entry name" value="Multidrug efflux transporter AcrB transmembrane domain"/>
    <property type="match status" value="1"/>
</dbReference>
<evidence type="ECO:0000259" key="7">
    <source>
        <dbReference type="PROSITE" id="PS50156"/>
    </source>
</evidence>
<dbReference type="EMBL" id="CAEZVK010000114">
    <property type="protein sequence ID" value="CAB4636420.1"/>
    <property type="molecule type" value="Genomic_DNA"/>
</dbReference>
<dbReference type="AlphaFoldDB" id="A0A6J6JH38"/>
<feature type="transmembrane region" description="Helical" evidence="6">
    <location>
        <begin position="130"/>
        <end position="154"/>
    </location>
</feature>
<feature type="transmembrane region" description="Helical" evidence="6">
    <location>
        <begin position="208"/>
        <end position="231"/>
    </location>
</feature>
<feature type="domain" description="SSD" evidence="7">
    <location>
        <begin position="135"/>
        <end position="230"/>
    </location>
</feature>
<evidence type="ECO:0000256" key="3">
    <source>
        <dbReference type="ARBA" id="ARBA00022692"/>
    </source>
</evidence>
<evidence type="ECO:0000256" key="5">
    <source>
        <dbReference type="ARBA" id="ARBA00023136"/>
    </source>
</evidence>
<name>A0A6J6JH38_9ZZZZ</name>
<sequence>MTPPAETGRVVVRVTPGTAIDDAKTQEMVHDLRQELDQQVTNADVGGPAGQNTDLTDTLVNRAPYAIAIILIVAFILLLVVFRSLVIALFSIVMNLITVGAAFGFATIVFQHGVGTNLIGIEHQGFVDAWAPLFFFALLFGLSMDYQLFLLAAIKERYQATGDTKRAIGEGIARTGRPITNAAIIMIIVFVAFGITGPIPPTELGLTLAMAVLLDATVVRVMLVPATMALLGEKNWYVPKWLAKILPVVNFSH</sequence>
<keyword evidence="3 6" id="KW-0812">Transmembrane</keyword>
<keyword evidence="2" id="KW-1003">Cell membrane</keyword>
<evidence type="ECO:0000256" key="4">
    <source>
        <dbReference type="ARBA" id="ARBA00022989"/>
    </source>
</evidence>
<organism evidence="8">
    <name type="scientific">freshwater metagenome</name>
    <dbReference type="NCBI Taxonomy" id="449393"/>
    <lineage>
        <taxon>unclassified sequences</taxon>
        <taxon>metagenomes</taxon>
        <taxon>ecological metagenomes</taxon>
    </lineage>
</organism>
<feature type="transmembrane region" description="Helical" evidence="6">
    <location>
        <begin position="63"/>
        <end position="82"/>
    </location>
</feature>
<feature type="transmembrane region" description="Helical" evidence="6">
    <location>
        <begin position="89"/>
        <end position="110"/>
    </location>
</feature>
<reference evidence="8" key="1">
    <citation type="submission" date="2020-05" db="EMBL/GenBank/DDBJ databases">
        <authorList>
            <person name="Chiriac C."/>
            <person name="Salcher M."/>
            <person name="Ghai R."/>
            <person name="Kavagutti S V."/>
        </authorList>
    </citation>
    <scope>NUCLEOTIDE SEQUENCE</scope>
</reference>
<evidence type="ECO:0000256" key="1">
    <source>
        <dbReference type="ARBA" id="ARBA00004651"/>
    </source>
</evidence>
<dbReference type="GO" id="GO:0005886">
    <property type="term" value="C:plasma membrane"/>
    <property type="evidence" value="ECO:0007669"/>
    <property type="project" value="UniProtKB-SubCell"/>
</dbReference>
<dbReference type="SUPFAM" id="SSF82866">
    <property type="entry name" value="Multidrug efflux transporter AcrB transmembrane domain"/>
    <property type="match status" value="1"/>
</dbReference>
<feature type="transmembrane region" description="Helical" evidence="6">
    <location>
        <begin position="175"/>
        <end position="196"/>
    </location>
</feature>
<evidence type="ECO:0000256" key="6">
    <source>
        <dbReference type="SAM" id="Phobius"/>
    </source>
</evidence>
<protein>
    <submittedName>
        <fullName evidence="8">Unannotated protein</fullName>
    </submittedName>
</protein>